<organism evidence="2 3">
    <name type="scientific">Bacteroides ovatus</name>
    <dbReference type="NCBI Taxonomy" id="28116"/>
    <lineage>
        <taxon>Bacteria</taxon>
        <taxon>Pseudomonadati</taxon>
        <taxon>Bacteroidota</taxon>
        <taxon>Bacteroidia</taxon>
        <taxon>Bacteroidales</taxon>
        <taxon>Bacteroidaceae</taxon>
        <taxon>Bacteroides</taxon>
    </lineage>
</organism>
<dbReference type="InterPro" id="IPR049458">
    <property type="entry name" value="EpsG-like"/>
</dbReference>
<feature type="transmembrane region" description="Helical" evidence="1">
    <location>
        <begin position="50"/>
        <end position="67"/>
    </location>
</feature>
<reference evidence="2 3" key="1">
    <citation type="submission" date="2018-08" db="EMBL/GenBank/DDBJ databases">
        <title>A genome reference for cultivated species of the human gut microbiota.</title>
        <authorList>
            <person name="Zou Y."/>
            <person name="Xue W."/>
            <person name="Luo G."/>
        </authorList>
    </citation>
    <scope>NUCLEOTIDE SEQUENCE [LARGE SCALE GENOMIC DNA]</scope>
    <source>
        <strain evidence="2 3">AM17-48</strain>
    </source>
</reference>
<keyword evidence="1" id="KW-0472">Membrane</keyword>
<feature type="transmembrane region" description="Helical" evidence="1">
    <location>
        <begin position="126"/>
        <end position="145"/>
    </location>
</feature>
<evidence type="ECO:0008006" key="4">
    <source>
        <dbReference type="Google" id="ProtNLM"/>
    </source>
</evidence>
<sequence>MVNNKIGNLVSYIFNIDVIVTLTLSLLWPSLGLLFVSFKVLTCSESSEKQMLALIVGLTFFLSYINSTKIASSDTIHYLTWYSNIDRSHPVSSFLFYRGDYSINEPLFTIISIIINYLTLGSETGYLFLCTFLIYFLQFCSIYIVAKHYNISNKMILVFMIMLAFFNPLFIQTVHALRQMIATSFLMMAIAKRIVTEKNSWILMIMAFLTHMSVMIYLPILILSISYKKLTVFHVLLISGLVYGCFMAYNSIGNIMGDMNSEILSVVGEKILNSSKHNEMDLALRGFYMYCVPFVLFTCYSALSSKGAFPSMSIYYYLFTITFCIVALNPISTEVSIRYSFFEYSFFPLTMMAYYLTNHTSASKVLPIVSLLLVAIFFILLSGDKSYESLSILLFKPFPLFW</sequence>
<feature type="transmembrane region" description="Helical" evidence="1">
    <location>
        <begin position="282"/>
        <end position="302"/>
    </location>
</feature>
<proteinExistence type="predicted"/>
<evidence type="ECO:0000313" key="3">
    <source>
        <dbReference type="Proteomes" id="UP000283329"/>
    </source>
</evidence>
<accession>A0A414X4X2</accession>
<feature type="transmembrane region" description="Helical" evidence="1">
    <location>
        <begin position="157"/>
        <end position="181"/>
    </location>
</feature>
<name>A0A414X4X2_BACOV</name>
<dbReference type="Pfam" id="PF14897">
    <property type="entry name" value="EpsG"/>
    <property type="match status" value="1"/>
</dbReference>
<evidence type="ECO:0000313" key="2">
    <source>
        <dbReference type="EMBL" id="RHH48298.1"/>
    </source>
</evidence>
<evidence type="ECO:0000256" key="1">
    <source>
        <dbReference type="SAM" id="Phobius"/>
    </source>
</evidence>
<dbReference type="AlphaFoldDB" id="A0A414X4X2"/>
<feature type="transmembrane region" description="Helical" evidence="1">
    <location>
        <begin position="201"/>
        <end position="223"/>
    </location>
</feature>
<feature type="transmembrane region" description="Helical" evidence="1">
    <location>
        <begin position="365"/>
        <end position="383"/>
    </location>
</feature>
<dbReference type="Proteomes" id="UP000283329">
    <property type="component" value="Unassembled WGS sequence"/>
</dbReference>
<dbReference type="RefSeq" id="WP_118299458.1">
    <property type="nucleotide sequence ID" value="NZ_QRJR01000006.1"/>
</dbReference>
<protein>
    <recommendedName>
        <fullName evidence="4">EpsG family protein</fullName>
    </recommendedName>
</protein>
<feature type="transmembrane region" description="Helical" evidence="1">
    <location>
        <begin position="314"/>
        <end position="331"/>
    </location>
</feature>
<dbReference type="EMBL" id="QRJR01000006">
    <property type="protein sequence ID" value="RHH48298.1"/>
    <property type="molecule type" value="Genomic_DNA"/>
</dbReference>
<gene>
    <name evidence="2" type="ORF">DW206_09455</name>
</gene>
<comment type="caution">
    <text evidence="2">The sequence shown here is derived from an EMBL/GenBank/DDBJ whole genome shotgun (WGS) entry which is preliminary data.</text>
</comment>
<feature type="transmembrane region" description="Helical" evidence="1">
    <location>
        <begin position="12"/>
        <end position="38"/>
    </location>
</feature>
<keyword evidence="1" id="KW-1133">Transmembrane helix</keyword>
<keyword evidence="1" id="KW-0812">Transmembrane</keyword>
<feature type="transmembrane region" description="Helical" evidence="1">
    <location>
        <begin position="230"/>
        <end position="249"/>
    </location>
</feature>